<dbReference type="InterPro" id="IPR015500">
    <property type="entry name" value="Peptidase_S8_subtilisin-rel"/>
</dbReference>
<dbReference type="InterPro" id="IPR023827">
    <property type="entry name" value="Peptidase_S8_Asp-AS"/>
</dbReference>
<feature type="domain" description="Peptidase S8/S53" evidence="12">
    <location>
        <begin position="209"/>
        <end position="649"/>
    </location>
</feature>
<dbReference type="GO" id="GO:0004252">
    <property type="term" value="F:serine-type endopeptidase activity"/>
    <property type="evidence" value="ECO:0007669"/>
    <property type="project" value="UniProtKB-UniRule"/>
</dbReference>
<dbReference type="InterPro" id="IPR003137">
    <property type="entry name" value="PA_domain"/>
</dbReference>
<keyword evidence="16" id="KW-1185">Reference proteome</keyword>
<dbReference type="Pfam" id="PF02225">
    <property type="entry name" value="PA"/>
    <property type="match status" value="1"/>
</dbReference>
<gene>
    <name evidence="15" type="ORF">BN000_03023</name>
</gene>
<dbReference type="Gene3D" id="3.40.50.200">
    <property type="entry name" value="Peptidase S8/S53 domain"/>
    <property type="match status" value="1"/>
</dbReference>
<dbReference type="PROSITE" id="PS51892">
    <property type="entry name" value="SUBTILASE"/>
    <property type="match status" value="1"/>
</dbReference>
<dbReference type="PROSITE" id="PS00138">
    <property type="entry name" value="SUBTILASE_SER"/>
    <property type="match status" value="1"/>
</dbReference>
<evidence type="ECO:0000313" key="15">
    <source>
        <dbReference type="EMBL" id="CRK83066.1"/>
    </source>
</evidence>
<dbReference type="EMBL" id="CVRB01000003">
    <property type="protein sequence ID" value="CRK83066.1"/>
    <property type="molecule type" value="Genomic_DNA"/>
</dbReference>
<evidence type="ECO:0000256" key="3">
    <source>
        <dbReference type="ARBA" id="ARBA00022525"/>
    </source>
</evidence>
<dbReference type="GO" id="GO:0016020">
    <property type="term" value="C:membrane"/>
    <property type="evidence" value="ECO:0007669"/>
    <property type="project" value="InterPro"/>
</dbReference>
<keyword evidence="7 9" id="KW-0720">Serine protease</keyword>
<dbReference type="SUPFAM" id="SSF52025">
    <property type="entry name" value="PA domain"/>
    <property type="match status" value="1"/>
</dbReference>
<evidence type="ECO:0000259" key="13">
    <source>
        <dbReference type="Pfam" id="PF02225"/>
    </source>
</evidence>
<dbReference type="RefSeq" id="WP_090635355.1">
    <property type="nucleotide sequence ID" value="NZ_CVRB01000003.1"/>
</dbReference>
<evidence type="ECO:0000259" key="14">
    <source>
        <dbReference type="Pfam" id="PF05922"/>
    </source>
</evidence>
<dbReference type="PROSITE" id="PS00136">
    <property type="entry name" value="SUBTILASE_ASP"/>
    <property type="match status" value="1"/>
</dbReference>
<dbReference type="InterPro" id="IPR022398">
    <property type="entry name" value="Peptidase_S8_His-AS"/>
</dbReference>
<dbReference type="PRINTS" id="PR00723">
    <property type="entry name" value="SUBTILISIN"/>
</dbReference>
<dbReference type="Gene3D" id="3.50.30.30">
    <property type="match status" value="1"/>
</dbReference>
<dbReference type="Pfam" id="PF05922">
    <property type="entry name" value="Inhibitor_I9"/>
    <property type="match status" value="1"/>
</dbReference>
<feature type="active site" description="Charge relay system" evidence="8 9">
    <location>
        <position position="218"/>
    </location>
</feature>
<dbReference type="InterPro" id="IPR034213">
    <property type="entry name" value="S8_Vpr-like"/>
</dbReference>
<dbReference type="InterPro" id="IPR023828">
    <property type="entry name" value="Peptidase_S8_Ser-AS"/>
</dbReference>
<dbReference type="PROSITE" id="PS00137">
    <property type="entry name" value="SUBTILASE_HIS"/>
    <property type="match status" value="1"/>
</dbReference>
<evidence type="ECO:0000256" key="1">
    <source>
        <dbReference type="ARBA" id="ARBA00011073"/>
    </source>
</evidence>
<keyword evidence="3" id="KW-0964">Secreted</keyword>
<feature type="active site" description="Charge relay system" evidence="8 9">
    <location>
        <position position="282"/>
    </location>
</feature>
<dbReference type="SUPFAM" id="SSF52743">
    <property type="entry name" value="Subtilisin-like"/>
    <property type="match status" value="1"/>
</dbReference>
<protein>
    <submittedName>
        <fullName evidence="15">Subtilisin-like serine protease</fullName>
    </submittedName>
</protein>
<dbReference type="CDD" id="cd07474">
    <property type="entry name" value="Peptidases_S8_subtilisin_Vpr-like"/>
    <property type="match status" value="1"/>
</dbReference>
<evidence type="ECO:0000256" key="10">
    <source>
        <dbReference type="RuleBase" id="RU003355"/>
    </source>
</evidence>
<dbReference type="Proteomes" id="UP000199087">
    <property type="component" value="Unassembled WGS sequence"/>
</dbReference>
<dbReference type="InterPro" id="IPR046450">
    <property type="entry name" value="PA_dom_sf"/>
</dbReference>
<feature type="compositionally biased region" description="Low complexity" evidence="11">
    <location>
        <begin position="545"/>
        <end position="568"/>
    </location>
</feature>
<feature type="domain" description="Inhibitor I9" evidence="14">
    <location>
        <begin position="82"/>
        <end position="175"/>
    </location>
</feature>
<name>A0A0U1NYI7_9BACI</name>
<keyword evidence="4 9" id="KW-0645">Protease</keyword>
<dbReference type="AlphaFoldDB" id="A0A0U1NYI7"/>
<evidence type="ECO:0000256" key="7">
    <source>
        <dbReference type="ARBA" id="ARBA00022825"/>
    </source>
</evidence>
<evidence type="ECO:0000256" key="11">
    <source>
        <dbReference type="SAM" id="MobiDB-lite"/>
    </source>
</evidence>
<evidence type="ECO:0000256" key="9">
    <source>
        <dbReference type="PROSITE-ProRule" id="PRU01240"/>
    </source>
</evidence>
<evidence type="ECO:0000256" key="6">
    <source>
        <dbReference type="ARBA" id="ARBA00022801"/>
    </source>
</evidence>
<proteinExistence type="inferred from homology"/>
<evidence type="ECO:0000313" key="16">
    <source>
        <dbReference type="Proteomes" id="UP000199087"/>
    </source>
</evidence>
<organism evidence="15 16">
    <name type="scientific">Neobacillus massiliamazoniensis</name>
    <dbReference type="NCBI Taxonomy" id="1499688"/>
    <lineage>
        <taxon>Bacteria</taxon>
        <taxon>Bacillati</taxon>
        <taxon>Bacillota</taxon>
        <taxon>Bacilli</taxon>
        <taxon>Bacillales</taxon>
        <taxon>Bacillaceae</taxon>
        <taxon>Neobacillus</taxon>
    </lineage>
</organism>
<dbReference type="PANTHER" id="PTHR43806:SF65">
    <property type="entry name" value="SERINE PROTEASE APRX"/>
    <property type="match status" value="1"/>
</dbReference>
<reference evidence="16" key="1">
    <citation type="submission" date="2015-05" db="EMBL/GenBank/DDBJ databases">
        <authorList>
            <person name="Urmite Genomes"/>
        </authorList>
    </citation>
    <scope>NUCLEOTIDE SEQUENCE [LARGE SCALE GENOMIC DNA]</scope>
    <source>
        <strain evidence="16">LF1</strain>
    </source>
</reference>
<dbReference type="OrthoDB" id="9798386at2"/>
<dbReference type="GO" id="GO:0006508">
    <property type="term" value="P:proteolysis"/>
    <property type="evidence" value="ECO:0007669"/>
    <property type="project" value="UniProtKB-KW"/>
</dbReference>
<feature type="region of interest" description="Disordered" evidence="11">
    <location>
        <begin position="243"/>
        <end position="269"/>
    </location>
</feature>
<dbReference type="Pfam" id="PF00082">
    <property type="entry name" value="Peptidase_S8"/>
    <property type="match status" value="1"/>
</dbReference>
<feature type="active site" description="Charge relay system" evidence="8 9">
    <location>
        <position position="609"/>
    </location>
</feature>
<evidence type="ECO:0000256" key="2">
    <source>
        <dbReference type="ARBA" id="ARBA00022512"/>
    </source>
</evidence>
<keyword evidence="5" id="KW-0732">Signal</keyword>
<sequence length="1227" mass="131313" precursor="true">MKRKKYGRVFSRLLILTLIFSLFTPIFASAETGLSPKGTQVSDESIMKMKALIAQQESLLNQEPSLSPELKDLEGDNEVGVIVQLSEHPLALEKGIKKVQGKSFTSTDRANVKKKIQSQQDNFEKALGNKGIKHKKGFTFSETFNGMSLKLTAKQLKELLKVNGVVSIEPDSEVHAVGEPSTDDTVSQMISSDNQFLGIPDVWAKGYEGQNVKVAVLDTGIDYYHPEFQGVYKGGYNFVPQTSRTDYTRDRADDDPYETSPLDRPAGKAEVDANGRTFYTEHGTHVAGTIAAQGNNPYGIKGIAPKVELYSYRVLGAYGSGATSGIIAAIDKAAQQHMDVINLSLGGSNNSSTSADAIAINNAALAGVTAVVATGNSGPNRGTIGSPSTAAFAISVANSTIPETTKKGQVNVTLEGSAPANYNLNLMAWKFGVEPADTLTGTYDVVAVPNYGVDADYTGLDVKGKVALISRGGGVAFVDKIAAAKKAGAIATIIHNNGGTNGNGPAGVFLSDSFAFLPSFDMSTTDGNALRTAMQTKKATVTFSNFSSSSTGGDDINSSSSRGPSNPNFDLKPDVSAPGTNIMSSVPAYKKDFPDANYTESYERFTGTSMATPHITGIAALLKSEHPDWTPFDIKVAISNTAKQLDVTKYDVFAQGPGRVQPYQAATTEALAYAMDKTAFSSKTYDNIKGTITFGNVPTNANNASTVTKDIKVKNLTGKASDYTVNVQVTKAATGALAGANVTVDQSKFTLDASGEKALKVTLNVPKGAGSTGNEILGYVYITNGTTNLTLPFAGNFAPPTGIKDYSIESKVISPNGDGKLDSTTVHYEFYDRQNTTFIELWDAAHQDAGYYHDGYLGYLVASSSTTVGPKSVVFNGGYTEWGTGKKATAPDGVYTIDMSTLNLAGTAVATSAWLGPIYVKSSPSEFVLPAADNIIEDTSFEYKGSIKDKFIDFKPVVEQVFGENYDVNDKLTLKYELKDKDGNVIDSKPVKLNQDGSFSIPFAELRSGDYKLKFSISDIAQNSSEKEITISVKNDPQIAKMVVTNKDIDQQIKGNTSVVVLATPAFSKSQNKIRVELPTSVLKDLEQSKKSVAFAAPGGVQIMLPTKVMTQLSNSGADKVYLEINRENSSIVPVTGTDEAVSDLYQFAFRYEKGRDTTYVTTLDDTVDVRLPVNATAAKGFKKVEAYDFNKDNKSLNLLNSLYLSGSIEFKATKLSSFVALGKNKK</sequence>
<keyword evidence="6 9" id="KW-0378">Hydrolase</keyword>
<evidence type="ECO:0000256" key="4">
    <source>
        <dbReference type="ARBA" id="ARBA00022670"/>
    </source>
</evidence>
<accession>A0A0U1NYI7</accession>
<keyword evidence="2" id="KW-0134">Cell wall</keyword>
<dbReference type="PANTHER" id="PTHR43806">
    <property type="entry name" value="PEPTIDASE S8"/>
    <property type="match status" value="1"/>
</dbReference>
<dbReference type="InterPro" id="IPR050131">
    <property type="entry name" value="Peptidase_S8_subtilisin-like"/>
</dbReference>
<dbReference type="InterPro" id="IPR000209">
    <property type="entry name" value="Peptidase_S8/S53_dom"/>
</dbReference>
<evidence type="ECO:0000256" key="5">
    <source>
        <dbReference type="ARBA" id="ARBA00022729"/>
    </source>
</evidence>
<dbReference type="STRING" id="1499688.BN000_03023"/>
<feature type="region of interest" description="Disordered" evidence="11">
    <location>
        <begin position="545"/>
        <end position="577"/>
    </location>
</feature>
<evidence type="ECO:0000259" key="12">
    <source>
        <dbReference type="Pfam" id="PF00082"/>
    </source>
</evidence>
<dbReference type="InterPro" id="IPR036852">
    <property type="entry name" value="Peptidase_S8/S53_dom_sf"/>
</dbReference>
<dbReference type="InterPro" id="IPR010259">
    <property type="entry name" value="S8pro/Inhibitor_I9"/>
</dbReference>
<feature type="domain" description="PA" evidence="13">
    <location>
        <begin position="442"/>
        <end position="530"/>
    </location>
</feature>
<comment type="similarity">
    <text evidence="1 9 10">Belongs to the peptidase S8 family.</text>
</comment>
<evidence type="ECO:0000256" key="8">
    <source>
        <dbReference type="PIRSR" id="PIRSR615500-1"/>
    </source>
</evidence>